<sequence>MMMTRMLHKFCTKCKFCSTFNDRTTIKMPTTAQNAHAPTQMSTTLAILFRINPFHTSTRTFICKPYLMEFFMRNKSILSKISKFFNKSKVKNIPHCTVCAVTTRKFTTFNVHLKKNTYNFIRN</sequence>
<proteinExistence type="predicted"/>
<protein>
    <submittedName>
        <fullName evidence="2">Uncharacterized protein</fullName>
    </submittedName>
</protein>
<evidence type="ECO:0000313" key="2">
    <source>
        <dbReference type="WBParaSite" id="Minc3s00007g00459"/>
    </source>
</evidence>
<reference evidence="2" key="1">
    <citation type="submission" date="2022-11" db="UniProtKB">
        <authorList>
            <consortium name="WormBaseParasite"/>
        </authorList>
    </citation>
    <scope>IDENTIFICATION</scope>
</reference>
<name>A0A914KGJ0_MELIC</name>
<dbReference type="WBParaSite" id="Minc3s00007g00459">
    <property type="protein sequence ID" value="Minc3s00007g00459"/>
    <property type="gene ID" value="Minc3s00007g00459"/>
</dbReference>
<dbReference type="Proteomes" id="UP000887563">
    <property type="component" value="Unplaced"/>
</dbReference>
<dbReference type="AlphaFoldDB" id="A0A914KGJ0"/>
<accession>A0A914KGJ0</accession>
<organism evidence="1 2">
    <name type="scientific">Meloidogyne incognita</name>
    <name type="common">Southern root-knot nematode worm</name>
    <name type="synonym">Oxyuris incognita</name>
    <dbReference type="NCBI Taxonomy" id="6306"/>
    <lineage>
        <taxon>Eukaryota</taxon>
        <taxon>Metazoa</taxon>
        <taxon>Ecdysozoa</taxon>
        <taxon>Nematoda</taxon>
        <taxon>Chromadorea</taxon>
        <taxon>Rhabditida</taxon>
        <taxon>Tylenchina</taxon>
        <taxon>Tylenchomorpha</taxon>
        <taxon>Tylenchoidea</taxon>
        <taxon>Meloidogynidae</taxon>
        <taxon>Meloidogyninae</taxon>
        <taxon>Meloidogyne</taxon>
        <taxon>Meloidogyne incognita group</taxon>
    </lineage>
</organism>
<keyword evidence="1" id="KW-1185">Reference proteome</keyword>
<evidence type="ECO:0000313" key="1">
    <source>
        <dbReference type="Proteomes" id="UP000887563"/>
    </source>
</evidence>